<dbReference type="InterPro" id="IPR016024">
    <property type="entry name" value="ARM-type_fold"/>
</dbReference>
<dbReference type="Pfam" id="PF00069">
    <property type="entry name" value="Pkinase"/>
    <property type="match status" value="1"/>
</dbReference>
<dbReference type="AlphaFoldDB" id="C3XY44"/>
<dbReference type="PANTHER" id="PTHR11584">
    <property type="entry name" value="SERINE/THREONINE PROTEIN KINASE"/>
    <property type="match status" value="1"/>
</dbReference>
<evidence type="ECO:0000313" key="15">
    <source>
        <dbReference type="EMBL" id="EEN67098.1"/>
    </source>
</evidence>
<dbReference type="STRING" id="7739.C3XY44"/>
<dbReference type="GO" id="GO:0035556">
    <property type="term" value="P:intracellular signal transduction"/>
    <property type="evidence" value="ECO:0007669"/>
    <property type="project" value="UniProtKB-ARBA"/>
</dbReference>
<evidence type="ECO:0000256" key="5">
    <source>
        <dbReference type="ARBA" id="ARBA00022771"/>
    </source>
</evidence>
<evidence type="ECO:0000256" key="11">
    <source>
        <dbReference type="SAM" id="MobiDB-lite"/>
    </source>
</evidence>
<dbReference type="PROSITE" id="PS00108">
    <property type="entry name" value="PROTEIN_KINASE_ST"/>
    <property type="match status" value="1"/>
</dbReference>
<dbReference type="Gene3D" id="1.25.10.10">
    <property type="entry name" value="Leucine-rich Repeat Variant"/>
    <property type="match status" value="1"/>
</dbReference>
<dbReference type="InterPro" id="IPR013083">
    <property type="entry name" value="Znf_RING/FYVE/PHD"/>
</dbReference>
<dbReference type="PROSITE" id="PS50089">
    <property type="entry name" value="ZF_RING_2"/>
    <property type="match status" value="1"/>
</dbReference>
<dbReference type="PROSITE" id="PS00107">
    <property type="entry name" value="PROTEIN_KINASE_ATP"/>
    <property type="match status" value="1"/>
</dbReference>
<dbReference type="FunFam" id="1.25.10.10:FF:001218">
    <property type="entry name" value="Predicted protein"/>
    <property type="match status" value="1"/>
</dbReference>
<feature type="region of interest" description="Disordered" evidence="11">
    <location>
        <begin position="67"/>
        <end position="167"/>
    </location>
</feature>
<keyword evidence="5 9" id="KW-0863">Zinc-finger</keyword>
<dbReference type="InterPro" id="IPR001841">
    <property type="entry name" value="Znf_RING"/>
</dbReference>
<feature type="region of interest" description="Disordered" evidence="11">
    <location>
        <begin position="435"/>
        <end position="461"/>
    </location>
</feature>
<dbReference type="PROSITE" id="PS50966">
    <property type="entry name" value="ZF_SWIM"/>
    <property type="match status" value="1"/>
</dbReference>
<dbReference type="GO" id="GO:0008270">
    <property type="term" value="F:zinc ion binding"/>
    <property type="evidence" value="ECO:0007669"/>
    <property type="project" value="UniProtKB-KW"/>
</dbReference>
<feature type="compositionally biased region" description="Low complexity" evidence="11">
    <location>
        <begin position="112"/>
        <end position="137"/>
    </location>
</feature>
<dbReference type="InterPro" id="IPR000719">
    <property type="entry name" value="Prot_kinase_dom"/>
</dbReference>
<gene>
    <name evidence="15" type="ORF">BRAFLDRAFT_70437</name>
</gene>
<dbReference type="GO" id="GO:0004674">
    <property type="term" value="F:protein serine/threonine kinase activity"/>
    <property type="evidence" value="ECO:0007669"/>
    <property type="project" value="UniProtKB-KW"/>
</dbReference>
<evidence type="ECO:0000259" key="13">
    <source>
        <dbReference type="PROSITE" id="PS50089"/>
    </source>
</evidence>
<feature type="domain" description="RING-type" evidence="13">
    <location>
        <begin position="377"/>
        <end position="426"/>
    </location>
</feature>
<reference evidence="15" key="1">
    <citation type="journal article" date="2008" name="Nature">
        <title>The amphioxus genome and the evolution of the chordate karyotype.</title>
        <authorList>
            <consortium name="US DOE Joint Genome Institute (JGI-PGF)"/>
            <person name="Putnam N.H."/>
            <person name="Butts T."/>
            <person name="Ferrier D.E.K."/>
            <person name="Furlong R.F."/>
            <person name="Hellsten U."/>
            <person name="Kawashima T."/>
            <person name="Robinson-Rechavi M."/>
            <person name="Shoguchi E."/>
            <person name="Terry A."/>
            <person name="Yu J.-K."/>
            <person name="Benito-Gutierrez E.L."/>
            <person name="Dubchak I."/>
            <person name="Garcia-Fernandez J."/>
            <person name="Gibson-Brown J.J."/>
            <person name="Grigoriev I.V."/>
            <person name="Horton A.C."/>
            <person name="de Jong P.J."/>
            <person name="Jurka J."/>
            <person name="Kapitonov V.V."/>
            <person name="Kohara Y."/>
            <person name="Kuroki Y."/>
            <person name="Lindquist E."/>
            <person name="Lucas S."/>
            <person name="Osoegawa K."/>
            <person name="Pennacchio L.A."/>
            <person name="Salamov A.A."/>
            <person name="Satou Y."/>
            <person name="Sauka-Spengler T."/>
            <person name="Schmutz J."/>
            <person name="Shin-I T."/>
            <person name="Toyoda A."/>
            <person name="Bronner-Fraser M."/>
            <person name="Fujiyama A."/>
            <person name="Holland L.Z."/>
            <person name="Holland P.W.H."/>
            <person name="Satoh N."/>
            <person name="Rokhsar D.S."/>
        </authorList>
    </citation>
    <scope>NUCLEOTIDE SEQUENCE [LARGE SCALE GENOMIC DNA]</scope>
    <source>
        <strain evidence="15">S238N-H82</strain>
        <tissue evidence="15">Testes</tissue>
    </source>
</reference>
<name>C3XY44_BRAFL</name>
<dbReference type="InterPro" id="IPR008271">
    <property type="entry name" value="Ser/Thr_kinase_AS"/>
</dbReference>
<accession>C3XY44</accession>
<dbReference type="InterPro" id="IPR011009">
    <property type="entry name" value="Kinase-like_dom_sf"/>
</dbReference>
<keyword evidence="1" id="KW-0723">Serine/threonine-protein kinase</keyword>
<dbReference type="Pfam" id="PF13639">
    <property type="entry name" value="zf-RING_2"/>
    <property type="match status" value="1"/>
</dbReference>
<feature type="compositionally biased region" description="Polar residues" evidence="11">
    <location>
        <begin position="796"/>
        <end position="818"/>
    </location>
</feature>
<evidence type="ECO:0000256" key="1">
    <source>
        <dbReference type="ARBA" id="ARBA00022527"/>
    </source>
</evidence>
<organism>
    <name type="scientific">Branchiostoma floridae</name>
    <name type="common">Florida lancelet</name>
    <name type="synonym">Amphioxus</name>
    <dbReference type="NCBI Taxonomy" id="7739"/>
    <lineage>
        <taxon>Eukaryota</taxon>
        <taxon>Metazoa</taxon>
        <taxon>Chordata</taxon>
        <taxon>Cephalochordata</taxon>
        <taxon>Leptocardii</taxon>
        <taxon>Amphioxiformes</taxon>
        <taxon>Branchiostomatidae</taxon>
        <taxon>Branchiostoma</taxon>
    </lineage>
</organism>
<feature type="domain" description="Protein kinase" evidence="12">
    <location>
        <begin position="1009"/>
        <end position="1274"/>
    </location>
</feature>
<evidence type="ECO:0000256" key="6">
    <source>
        <dbReference type="ARBA" id="ARBA00022777"/>
    </source>
</evidence>
<dbReference type="eggNOG" id="KOG0198">
    <property type="taxonomic scope" value="Eukaryota"/>
</dbReference>
<feature type="compositionally biased region" description="Basic and acidic residues" evidence="11">
    <location>
        <begin position="347"/>
        <end position="372"/>
    </location>
</feature>
<feature type="region of interest" description="Disordered" evidence="11">
    <location>
        <begin position="782"/>
        <end position="880"/>
    </location>
</feature>
<feature type="region of interest" description="Disordered" evidence="11">
    <location>
        <begin position="336"/>
        <end position="372"/>
    </location>
</feature>
<dbReference type="FunFam" id="1.10.510.10:FF:000286">
    <property type="entry name" value="Mitogen-activated protein kinase kinase kinase 1 (Predicted)"/>
    <property type="match status" value="1"/>
</dbReference>
<feature type="domain" description="SWIM-type" evidence="14">
    <location>
        <begin position="274"/>
        <end position="302"/>
    </location>
</feature>
<evidence type="ECO:0000256" key="7">
    <source>
        <dbReference type="ARBA" id="ARBA00022833"/>
    </source>
</evidence>
<dbReference type="SUPFAM" id="SSF57850">
    <property type="entry name" value="RING/U-box"/>
    <property type="match status" value="1"/>
</dbReference>
<feature type="compositionally biased region" description="Polar residues" evidence="11">
    <location>
        <begin position="67"/>
        <end position="111"/>
    </location>
</feature>
<dbReference type="EMBL" id="GG666472">
    <property type="protein sequence ID" value="EEN67098.1"/>
    <property type="molecule type" value="Genomic_DNA"/>
</dbReference>
<dbReference type="Gene3D" id="3.30.40.10">
    <property type="entry name" value="Zinc/RING finger domain, C3HC4 (zinc finger)"/>
    <property type="match status" value="1"/>
</dbReference>
<dbReference type="InterPro" id="IPR007527">
    <property type="entry name" value="Znf_SWIM"/>
</dbReference>
<evidence type="ECO:0008006" key="16">
    <source>
        <dbReference type="Google" id="ProtNLM"/>
    </source>
</evidence>
<evidence type="ECO:0000256" key="3">
    <source>
        <dbReference type="ARBA" id="ARBA00022723"/>
    </source>
</evidence>
<feature type="binding site" evidence="10">
    <location>
        <position position="1038"/>
    </location>
    <ligand>
        <name>ATP</name>
        <dbReference type="ChEBI" id="CHEBI:30616"/>
    </ligand>
</feature>
<sequence length="1277" mass="140069">MAEVRIPPASSTFMEARLGGSEIREKLRGRQNAVAKKQKGPMLAKAPVFSQGAVLPLVVVVDPESNNVENTENSHNIENSQNTENSQNIENSQNTSSFGSVQSKIQFFNKRNTPSPTPSTDPSDVTDITTSSSNTNSDDNRSKTKVRRRRSLSPSFGANRGKGAKAPTMHKVNMCNCNEAPFHRPSCPARRGHKLFRSKSHQSQSGRGRNTPTSSRPSSPGSGRGTPTGTAGSTEEMEKLQKKIRRVQRMRLYLLQQSGPNSLLVGGDSPDDKHRVLIGQQSCSCGKHMPCVHLLFIMLRVFQVAETNPLLQRKTLRNYEVESLFRNFEARKRNRVWRRRPPQAPNKAEDVAESDGAKQEEETSGDEKRVKPEDDTCPICLLEMVDGESLTSCDDGCNNQMHHQCVAVWAEACKRQGDAFSCPLCRAVWTEEGEGVSDEGSQAPPNSRAPSPVHPLPGEGVHLPHSEPIPPEHRDMAAPWIELFGYNLVSCLFSRDWSVREAGLMCLSHEVARRLVQMEEDGQEEEDPAQWTTVLRVCCSILAMLCRDPVYNVYVASLRSLRDMSAYTVCRSEEQVSCLQDMLRPVVDIILIKCTDGAKNRKNRTCQLSLSTLLELAKGQEGGLAMASELPRAESLPVGDLPFLLSCILAPPPADAAWQYFLGRLNVIERIIEDFPNHFVKQGSQSPRKNDPPFDTEPLASVLSYVCECVKSPHPKLAKQSRELFLKIARWVSSVPSVFKFIFGILSTYTSRRHASLMESLLALATKLGISKDWLIASCPSSPCKGPQESPAGASADSTPGSTPRYNTPSASPGSTVNMPAETVPRTGPAGVLTPPPSPVHSARDVDPQEGTDNSTEQRNNRHTSVEGGNNNDEEEEVQRENREIMNGGHHNNNHGNNADQLTMVASGQNGPLRVSFESEVVPGFSASSTKVLEGGPVVFSTSCKEQVEVEEAQALAVAMEMSTLPQQALPRVPGLTRRTEEKELIIHVQPKHLKGEKSGGAYKMDQQWLKGTMIGTGAFSTCYQARDVQTGTLMACKQVSFCRNSPTEQEKVAEEIRGEIQLMARLDHPNIVRVLGATQEGTHFNIFQEWMPGGSVAGLLDQYGAFSDTVIKNFTRQVLLGVSYLHDNCIIHRDIKGANLLVDSTGTRLRIADFGTAARLATKLTGAGEFQGQLLGTIAFMAPEVLRGEQYGRSCDVWSIGCTVIEMGTASPPWNANAIDNHLALIFRIASSSEPPPLPQGFSPGLRDLVLRCLEQSGADRPSIRELLQHAVFTTP</sequence>
<dbReference type="Gene3D" id="1.10.510.10">
    <property type="entry name" value="Transferase(Phosphotransferase) domain 1"/>
    <property type="match status" value="1"/>
</dbReference>
<dbReference type="InParanoid" id="C3XY44"/>
<proteinExistence type="predicted"/>
<dbReference type="PROSITE" id="PS50011">
    <property type="entry name" value="PROTEIN_KINASE_DOM"/>
    <property type="match status" value="1"/>
</dbReference>
<dbReference type="Pfam" id="PF21040">
    <property type="entry name" value="CEP104-like_TOG"/>
    <property type="match status" value="1"/>
</dbReference>
<evidence type="ECO:0000259" key="14">
    <source>
        <dbReference type="PROSITE" id="PS50966"/>
    </source>
</evidence>
<dbReference type="InterPro" id="IPR017441">
    <property type="entry name" value="Protein_kinase_ATP_BS"/>
</dbReference>
<evidence type="ECO:0000256" key="9">
    <source>
        <dbReference type="PROSITE-ProRule" id="PRU00175"/>
    </source>
</evidence>
<keyword evidence="6" id="KW-0418">Kinase</keyword>
<keyword evidence="8 10" id="KW-0067">ATP-binding</keyword>
<evidence type="ECO:0000256" key="2">
    <source>
        <dbReference type="ARBA" id="ARBA00022679"/>
    </source>
</evidence>
<dbReference type="InterPro" id="IPR011989">
    <property type="entry name" value="ARM-like"/>
</dbReference>
<keyword evidence="4 10" id="KW-0547">Nucleotide-binding</keyword>
<feature type="compositionally biased region" description="Low complexity" evidence="11">
    <location>
        <begin position="207"/>
        <end position="234"/>
    </location>
</feature>
<evidence type="ECO:0000256" key="4">
    <source>
        <dbReference type="ARBA" id="ARBA00022741"/>
    </source>
</evidence>
<keyword evidence="2" id="KW-0808">Transferase</keyword>
<feature type="compositionally biased region" description="Basic residues" evidence="11">
    <location>
        <begin position="190"/>
        <end position="200"/>
    </location>
</feature>
<evidence type="ECO:0000256" key="10">
    <source>
        <dbReference type="PROSITE-ProRule" id="PRU10141"/>
    </source>
</evidence>
<protein>
    <recommendedName>
        <fullName evidence="16">Mitogen-activated protein kinase kinase kinase 1</fullName>
    </recommendedName>
</protein>
<feature type="region of interest" description="Disordered" evidence="11">
    <location>
        <begin position="188"/>
        <end position="237"/>
    </location>
</feature>
<dbReference type="SMART" id="SM00220">
    <property type="entry name" value="S_TKc"/>
    <property type="match status" value="1"/>
</dbReference>
<dbReference type="GO" id="GO:0005524">
    <property type="term" value="F:ATP binding"/>
    <property type="evidence" value="ECO:0007669"/>
    <property type="project" value="UniProtKB-UniRule"/>
</dbReference>
<keyword evidence="7" id="KW-0862">Zinc</keyword>
<evidence type="ECO:0000259" key="12">
    <source>
        <dbReference type="PROSITE" id="PS50011"/>
    </source>
</evidence>
<dbReference type="SUPFAM" id="SSF48371">
    <property type="entry name" value="ARM repeat"/>
    <property type="match status" value="1"/>
</dbReference>
<dbReference type="CDD" id="cd06630">
    <property type="entry name" value="STKc_MEKK1"/>
    <property type="match status" value="1"/>
</dbReference>
<feature type="compositionally biased region" description="Polar residues" evidence="11">
    <location>
        <begin position="439"/>
        <end position="449"/>
    </location>
</feature>
<dbReference type="PANTHER" id="PTHR11584:SF369">
    <property type="entry name" value="MITOGEN-ACTIVATED PROTEIN KINASE KINASE KINASE 19-RELATED"/>
    <property type="match status" value="1"/>
</dbReference>
<dbReference type="CDD" id="cd16494">
    <property type="entry name" value="RING-CH-C4HC3_ZSWM2"/>
    <property type="match status" value="1"/>
</dbReference>
<evidence type="ECO:0000256" key="8">
    <source>
        <dbReference type="ARBA" id="ARBA00022840"/>
    </source>
</evidence>
<keyword evidence="3" id="KW-0479">Metal-binding</keyword>
<dbReference type="SUPFAM" id="SSF56112">
    <property type="entry name" value="Protein kinase-like (PK-like)"/>
    <property type="match status" value="1"/>
</dbReference>